<dbReference type="EMBL" id="MK500392">
    <property type="protein sequence ID" value="QBK88568.1"/>
    <property type="molecule type" value="Genomic_DNA"/>
</dbReference>
<gene>
    <name evidence="1" type="ORF">LCMiAC01_02450</name>
</gene>
<evidence type="ECO:0000313" key="1">
    <source>
        <dbReference type="EMBL" id="QBK88568.1"/>
    </source>
</evidence>
<protein>
    <submittedName>
        <fullName evidence="1">Uncharacterized protein</fullName>
    </submittedName>
</protein>
<name>A0A481YZD3_9VIRU</name>
<accession>A0A481YZD3</accession>
<organism evidence="1">
    <name type="scientific">Mimivirus LCMiAC01</name>
    <dbReference type="NCBI Taxonomy" id="2506608"/>
    <lineage>
        <taxon>Viruses</taxon>
        <taxon>Varidnaviria</taxon>
        <taxon>Bamfordvirae</taxon>
        <taxon>Nucleocytoviricota</taxon>
        <taxon>Megaviricetes</taxon>
        <taxon>Imitervirales</taxon>
        <taxon>Mimiviridae</taxon>
        <taxon>Klosneuvirinae</taxon>
    </lineage>
</organism>
<reference evidence="1" key="1">
    <citation type="journal article" date="2019" name="MBio">
        <title>Virus Genomes from Deep Sea Sediments Expand the Ocean Megavirome and Support Independent Origins of Viral Gigantism.</title>
        <authorList>
            <person name="Backstrom D."/>
            <person name="Yutin N."/>
            <person name="Jorgensen S.L."/>
            <person name="Dharamshi J."/>
            <person name="Homa F."/>
            <person name="Zaremba-Niedwiedzka K."/>
            <person name="Spang A."/>
            <person name="Wolf Y.I."/>
            <person name="Koonin E.V."/>
            <person name="Ettema T.J."/>
        </authorList>
    </citation>
    <scope>NUCLEOTIDE SEQUENCE</scope>
</reference>
<sequence>MIHIDNTYISLVKDINREYSILSPNSYHPFSPADPHMATGHYSKLNFRKKDNIGYIKHKYNNLWLFDTPTGPVFAPPQQGDYYKMYPGVYWIEYLNEYTFLIYKPLRYGDKRIFFLKYKHVKDEIHISWEKDLLNATIFTYDYVPWKDFLNHGRFSSYKYHLNTKAMSKAYSQNWLRQSRFTRLTSFAK</sequence>
<proteinExistence type="predicted"/>